<keyword evidence="11" id="KW-0256">Endoplasmic reticulum</keyword>
<evidence type="ECO:0000256" key="13">
    <source>
        <dbReference type="ARBA" id="ARBA00022982"/>
    </source>
</evidence>
<dbReference type="AlphaFoldDB" id="A0A1J1J1G5"/>
<dbReference type="GO" id="GO:0045271">
    <property type="term" value="C:respiratory chain complex I"/>
    <property type="evidence" value="ECO:0007669"/>
    <property type="project" value="InterPro"/>
</dbReference>
<keyword evidence="12" id="KW-0809">Transit peptide</keyword>
<comment type="subcellular location">
    <subcellularLocation>
        <location evidence="3">Endoplasmic reticulum membrane</location>
        <topology evidence="3">Multi-pass membrane protein</topology>
    </subcellularLocation>
    <subcellularLocation>
        <location evidence="2">Mitochondrion inner membrane</location>
        <topology evidence="2">Peripheral membrane protein</topology>
        <orientation evidence="2">Matrix side</orientation>
    </subcellularLocation>
</comment>
<evidence type="ECO:0000256" key="9">
    <source>
        <dbReference type="ARBA" id="ARBA00022692"/>
    </source>
</evidence>
<dbReference type="OrthoDB" id="263893at2759"/>
<keyword evidence="15" id="KW-0496">Mitochondrion</keyword>
<dbReference type="InterPro" id="IPR009542">
    <property type="entry name" value="Spc1/SPCS1"/>
</dbReference>
<dbReference type="Proteomes" id="UP000183832">
    <property type="component" value="Unassembled WGS sequence"/>
</dbReference>
<keyword evidence="13" id="KW-0249">Electron transport</keyword>
<organism evidence="18 19">
    <name type="scientific">Clunio marinus</name>
    <dbReference type="NCBI Taxonomy" id="568069"/>
    <lineage>
        <taxon>Eukaryota</taxon>
        <taxon>Metazoa</taxon>
        <taxon>Ecdysozoa</taxon>
        <taxon>Arthropoda</taxon>
        <taxon>Hexapoda</taxon>
        <taxon>Insecta</taxon>
        <taxon>Pterygota</taxon>
        <taxon>Neoptera</taxon>
        <taxon>Endopterygota</taxon>
        <taxon>Diptera</taxon>
        <taxon>Nematocera</taxon>
        <taxon>Chironomoidea</taxon>
        <taxon>Chironomidae</taxon>
        <taxon>Clunio</taxon>
    </lineage>
</organism>
<evidence type="ECO:0000256" key="1">
    <source>
        <dbReference type="ARBA" id="ARBA00003195"/>
    </source>
</evidence>
<proteinExistence type="inferred from homology"/>
<name>A0A1J1J1G5_9DIPT</name>
<evidence type="ECO:0000256" key="10">
    <source>
        <dbReference type="ARBA" id="ARBA00022792"/>
    </source>
</evidence>
<dbReference type="Pfam" id="PF14813">
    <property type="entry name" value="NADH_B2"/>
    <property type="match status" value="1"/>
</dbReference>
<evidence type="ECO:0000313" key="19">
    <source>
        <dbReference type="Proteomes" id="UP000183832"/>
    </source>
</evidence>
<comment type="function">
    <text evidence="1">Accessory subunit of the mitochondrial membrane respiratory chain NADH dehydrogenase (Complex I), that is believed not to be involved in catalysis. Complex I functions in the transfer of electrons from NADH to the respiratory chain. The immediate electron acceptor for the enzyme is believed to be ubiquinone.</text>
</comment>
<keyword evidence="8" id="KW-0679">Respiratory chain</keyword>
<protein>
    <submittedName>
        <fullName evidence="18">CLUMA_CG019091, isoform A</fullName>
    </submittedName>
</protein>
<comment type="similarity">
    <text evidence="5">Belongs to the complex I NDUFB2 subunit family.</text>
</comment>
<dbReference type="PANTHER" id="PTHR15223:SF1">
    <property type="entry name" value="NADH DEHYDROGENASE [UBIQUINONE] 1 BETA SUBCOMPLEX SUBUNIT 2, MITOCHONDRIAL"/>
    <property type="match status" value="1"/>
</dbReference>
<dbReference type="GO" id="GO:0032981">
    <property type="term" value="P:mitochondrial respiratory chain complex I assembly"/>
    <property type="evidence" value="ECO:0007669"/>
    <property type="project" value="TreeGrafter"/>
</dbReference>
<feature type="transmembrane region" description="Helical" evidence="17">
    <location>
        <begin position="45"/>
        <end position="66"/>
    </location>
</feature>
<dbReference type="Pfam" id="PF06645">
    <property type="entry name" value="SPC12"/>
    <property type="match status" value="1"/>
</dbReference>
<feature type="transmembrane region" description="Helical" evidence="17">
    <location>
        <begin position="119"/>
        <end position="139"/>
    </location>
</feature>
<dbReference type="InterPro" id="IPR026627">
    <property type="entry name" value="NDUFB2_animal"/>
</dbReference>
<evidence type="ECO:0000256" key="14">
    <source>
        <dbReference type="ARBA" id="ARBA00022989"/>
    </source>
</evidence>
<gene>
    <name evidence="18" type="ORF">CLUMA_CG019091</name>
</gene>
<keyword evidence="14 17" id="KW-1133">Transmembrane helix</keyword>
<comment type="subunit">
    <text evidence="6">Complex I is composed of 45 different subunits.</text>
</comment>
<evidence type="ECO:0000256" key="16">
    <source>
        <dbReference type="ARBA" id="ARBA00023136"/>
    </source>
</evidence>
<evidence type="ECO:0000256" key="3">
    <source>
        <dbReference type="ARBA" id="ARBA00004477"/>
    </source>
</evidence>
<dbReference type="GO" id="GO:0005787">
    <property type="term" value="C:signal peptidase complex"/>
    <property type="evidence" value="ECO:0007669"/>
    <property type="project" value="InterPro"/>
</dbReference>
<keyword evidence="7" id="KW-0813">Transport</keyword>
<keyword evidence="9 17" id="KW-0812">Transmembrane</keyword>
<keyword evidence="19" id="KW-1185">Reference proteome</keyword>
<evidence type="ECO:0000256" key="17">
    <source>
        <dbReference type="SAM" id="Phobius"/>
    </source>
</evidence>
<evidence type="ECO:0000256" key="7">
    <source>
        <dbReference type="ARBA" id="ARBA00022448"/>
    </source>
</evidence>
<evidence type="ECO:0000256" key="12">
    <source>
        <dbReference type="ARBA" id="ARBA00022946"/>
    </source>
</evidence>
<evidence type="ECO:0000256" key="5">
    <source>
        <dbReference type="ARBA" id="ARBA00005923"/>
    </source>
</evidence>
<accession>A0A1J1J1G5</accession>
<keyword evidence="10" id="KW-0999">Mitochondrion inner membrane</keyword>
<evidence type="ECO:0000256" key="15">
    <source>
        <dbReference type="ARBA" id="ARBA00023128"/>
    </source>
</evidence>
<keyword evidence="16 17" id="KW-0472">Membrane</keyword>
<reference evidence="18 19" key="1">
    <citation type="submission" date="2015-04" db="EMBL/GenBank/DDBJ databases">
        <authorList>
            <person name="Syromyatnikov M.Y."/>
            <person name="Popov V.N."/>
        </authorList>
    </citation>
    <scope>NUCLEOTIDE SEQUENCE [LARGE SCALE GENOMIC DNA]</scope>
</reference>
<evidence type="ECO:0000313" key="18">
    <source>
        <dbReference type="EMBL" id="CRL06285.1"/>
    </source>
</evidence>
<dbReference type="STRING" id="568069.A0A1J1J1G5"/>
<comment type="similarity">
    <text evidence="4">Belongs to the SPCS1 family.</text>
</comment>
<dbReference type="EMBL" id="CVRI01000066">
    <property type="protein sequence ID" value="CRL06285.1"/>
    <property type="molecule type" value="Genomic_DNA"/>
</dbReference>
<sequence length="177" mass="20269">MLNIQTHMDYEGQARAEKISRAIITVFGFVGLIFGAVIQQFSQTIYILAAGFALALIITIPPYPLYHSYVKSYLKAVILGRVIANGLRMKSLGVHNKQIVRHSSGWFYRTIKTDHPKSVLIAANVISGIMWWWVMWHLWHEPEHIIGEFDYPDPSKWTNAELGIPPDDFEEEISELD</sequence>
<evidence type="ECO:0000256" key="2">
    <source>
        <dbReference type="ARBA" id="ARBA00004443"/>
    </source>
</evidence>
<evidence type="ECO:0000256" key="8">
    <source>
        <dbReference type="ARBA" id="ARBA00022660"/>
    </source>
</evidence>
<dbReference type="GO" id="GO:0005743">
    <property type="term" value="C:mitochondrial inner membrane"/>
    <property type="evidence" value="ECO:0007669"/>
    <property type="project" value="UniProtKB-SubCell"/>
</dbReference>
<evidence type="ECO:0000256" key="11">
    <source>
        <dbReference type="ARBA" id="ARBA00022824"/>
    </source>
</evidence>
<evidence type="ECO:0000256" key="6">
    <source>
        <dbReference type="ARBA" id="ARBA00011533"/>
    </source>
</evidence>
<dbReference type="GO" id="GO:0006465">
    <property type="term" value="P:signal peptide processing"/>
    <property type="evidence" value="ECO:0007669"/>
    <property type="project" value="InterPro"/>
</dbReference>
<evidence type="ECO:0000256" key="4">
    <source>
        <dbReference type="ARBA" id="ARBA00005245"/>
    </source>
</evidence>
<feature type="transmembrane region" description="Helical" evidence="17">
    <location>
        <begin position="21"/>
        <end position="39"/>
    </location>
</feature>
<dbReference type="PANTHER" id="PTHR15223">
    <property type="entry name" value="NADH-UBIQUINONE OXIDOREDUCTASE AGGG SUBUNIT"/>
    <property type="match status" value="1"/>
</dbReference>